<dbReference type="EMBL" id="KV425618">
    <property type="protein sequence ID" value="KZT20562.1"/>
    <property type="molecule type" value="Genomic_DNA"/>
</dbReference>
<evidence type="ECO:0000259" key="1">
    <source>
        <dbReference type="Pfam" id="PF12697"/>
    </source>
</evidence>
<evidence type="ECO:0000313" key="3">
    <source>
        <dbReference type="Proteomes" id="UP000076761"/>
    </source>
</evidence>
<dbReference type="AlphaFoldDB" id="A0A165P5U1"/>
<dbReference type="InterPro" id="IPR000073">
    <property type="entry name" value="AB_hydrolase_1"/>
</dbReference>
<gene>
    <name evidence="2" type="ORF">NEOLEDRAFT_1164969</name>
</gene>
<dbReference type="Gene3D" id="3.40.50.1820">
    <property type="entry name" value="alpha/beta hydrolase"/>
    <property type="match status" value="1"/>
</dbReference>
<evidence type="ECO:0000313" key="2">
    <source>
        <dbReference type="EMBL" id="KZT20562.1"/>
    </source>
</evidence>
<dbReference type="InParanoid" id="A0A165P5U1"/>
<keyword evidence="3" id="KW-1185">Reference proteome</keyword>
<dbReference type="Proteomes" id="UP000076761">
    <property type="component" value="Unassembled WGS sequence"/>
</dbReference>
<dbReference type="GO" id="GO:0016787">
    <property type="term" value="F:hydrolase activity"/>
    <property type="evidence" value="ECO:0007669"/>
    <property type="project" value="UniProtKB-KW"/>
</dbReference>
<feature type="domain" description="AB hydrolase-1" evidence="1">
    <location>
        <begin position="41"/>
        <end position="318"/>
    </location>
</feature>
<accession>A0A165P5U1</accession>
<organism evidence="2 3">
    <name type="scientific">Neolentinus lepideus HHB14362 ss-1</name>
    <dbReference type="NCBI Taxonomy" id="1314782"/>
    <lineage>
        <taxon>Eukaryota</taxon>
        <taxon>Fungi</taxon>
        <taxon>Dikarya</taxon>
        <taxon>Basidiomycota</taxon>
        <taxon>Agaricomycotina</taxon>
        <taxon>Agaricomycetes</taxon>
        <taxon>Gloeophyllales</taxon>
        <taxon>Gloeophyllaceae</taxon>
        <taxon>Neolentinus</taxon>
    </lineage>
</organism>
<name>A0A165P5U1_9AGAM</name>
<dbReference type="OrthoDB" id="94039at2759"/>
<reference evidence="2 3" key="1">
    <citation type="journal article" date="2016" name="Mol. Biol. Evol.">
        <title>Comparative Genomics of Early-Diverging Mushroom-Forming Fungi Provides Insights into the Origins of Lignocellulose Decay Capabilities.</title>
        <authorList>
            <person name="Nagy L.G."/>
            <person name="Riley R."/>
            <person name="Tritt A."/>
            <person name="Adam C."/>
            <person name="Daum C."/>
            <person name="Floudas D."/>
            <person name="Sun H."/>
            <person name="Yadav J.S."/>
            <person name="Pangilinan J."/>
            <person name="Larsson K.H."/>
            <person name="Matsuura K."/>
            <person name="Barry K."/>
            <person name="Labutti K."/>
            <person name="Kuo R."/>
            <person name="Ohm R.A."/>
            <person name="Bhattacharya S.S."/>
            <person name="Shirouzu T."/>
            <person name="Yoshinaga Y."/>
            <person name="Martin F.M."/>
            <person name="Grigoriev I.V."/>
            <person name="Hibbett D.S."/>
        </authorList>
    </citation>
    <scope>NUCLEOTIDE SEQUENCE [LARGE SCALE GENOMIC DNA]</scope>
    <source>
        <strain evidence="2 3">HHB14362 ss-1</strain>
    </source>
</reference>
<protein>
    <submittedName>
        <fullName evidence="2">Alpha/beta-hydrolase</fullName>
    </submittedName>
</protein>
<proteinExistence type="predicted"/>
<keyword evidence="2" id="KW-0378">Hydrolase</keyword>
<dbReference type="InterPro" id="IPR029058">
    <property type="entry name" value="AB_hydrolase_fold"/>
</dbReference>
<dbReference type="SUPFAM" id="SSF53474">
    <property type="entry name" value="alpha/beta-Hydrolases"/>
    <property type="match status" value="1"/>
</dbReference>
<sequence>MLQEEVVYTPVSPSYRFKLAAKRYWLREAEAYTRDPEALTLILLHSTSFHKETWEPTLEKLFSLLVAQKRVKVREAWTIDCPNHGVAAALNQKLFQEPENRSKFSCEKYAQAAYEFLTAGPVDFRSRNLVGIGHSLGGVAMSFLQCMVKPAFDFRSVILIEPMLSPDGKQHLAELRERLVRGARTRRAFWQTKEQALAYYQRAMKRKDRGAWHPNVVKLFVKYGLRPCEGGYTLACTREEEVGMYEDNEGSTKPVKYLDKACKQLPIHLILGGINDFIPRPVQDALTRPSSERTFASQRIIPDVGHLIPQEAPEELARHIFETLITYPPEPQRTNSRL</sequence>
<dbReference type="Pfam" id="PF12697">
    <property type="entry name" value="Abhydrolase_6"/>
    <property type="match status" value="1"/>
</dbReference>
<dbReference type="STRING" id="1314782.A0A165P5U1"/>